<dbReference type="InterPro" id="IPR015942">
    <property type="entry name" value="Asp/Glu/hydantoin_racemase"/>
</dbReference>
<accession>A0A4Y6PYB6</accession>
<keyword evidence="10" id="KW-1185">Reference proteome</keyword>
<name>A0A4Y6PYB6_PERCE</name>
<dbReference type="PANTHER" id="PTHR21198:SF2">
    <property type="entry name" value="GLUTAMATE RACEMASE"/>
    <property type="match status" value="1"/>
</dbReference>
<evidence type="ECO:0000256" key="5">
    <source>
        <dbReference type="ARBA" id="ARBA00023235"/>
    </source>
</evidence>
<feature type="active site" description="Proton donor/acceptor" evidence="8">
    <location>
        <position position="190"/>
    </location>
</feature>
<dbReference type="InterPro" id="IPR018187">
    <property type="entry name" value="Asp/Glu_racemase_AS_1"/>
</dbReference>
<dbReference type="FunFam" id="3.40.50.1860:FF:000002">
    <property type="entry name" value="Glutamate racemase"/>
    <property type="match status" value="1"/>
</dbReference>
<feature type="binding site" evidence="8">
    <location>
        <begin position="80"/>
        <end position="81"/>
    </location>
    <ligand>
        <name>substrate</name>
    </ligand>
</feature>
<evidence type="ECO:0000313" key="9">
    <source>
        <dbReference type="EMBL" id="QDG53149.1"/>
    </source>
</evidence>
<dbReference type="Proteomes" id="UP000315995">
    <property type="component" value="Chromosome"/>
</dbReference>
<reference evidence="9 10" key="1">
    <citation type="submission" date="2019-06" db="EMBL/GenBank/DDBJ databases">
        <title>Persicimonas caeni gen. nov., sp. nov., a predatory bacterium isolated from solar saltern.</title>
        <authorList>
            <person name="Wang S."/>
        </authorList>
    </citation>
    <scope>NUCLEOTIDE SEQUENCE [LARGE SCALE GENOMIC DNA]</scope>
    <source>
        <strain evidence="9 10">YN101</strain>
    </source>
</reference>
<evidence type="ECO:0000256" key="6">
    <source>
        <dbReference type="ARBA" id="ARBA00023316"/>
    </source>
</evidence>
<comment type="catalytic activity">
    <reaction evidence="1 8">
        <text>L-glutamate = D-glutamate</text>
        <dbReference type="Rhea" id="RHEA:12813"/>
        <dbReference type="ChEBI" id="CHEBI:29985"/>
        <dbReference type="ChEBI" id="CHEBI:29986"/>
        <dbReference type="EC" id="5.1.1.3"/>
    </reaction>
</comment>
<evidence type="ECO:0000313" key="10">
    <source>
        <dbReference type="Proteomes" id="UP000315995"/>
    </source>
</evidence>
<keyword evidence="5 8" id="KW-0413">Isomerase</keyword>
<gene>
    <name evidence="8" type="primary">murI</name>
    <name evidence="9" type="ORF">FIV42_21100</name>
</gene>
<dbReference type="UniPathway" id="UPA00219"/>
<dbReference type="GO" id="GO:0008360">
    <property type="term" value="P:regulation of cell shape"/>
    <property type="evidence" value="ECO:0007669"/>
    <property type="project" value="UniProtKB-KW"/>
</dbReference>
<sequence length="279" mass="30104">MADNASNIDLPIGVFDSGVGGLTVMRAVTELLPYEDIIYLGDTARVPYGNRGPETVRRYALNATKLLVDRGVKAIVIACNTASAFALKAVRARLDVPVLGVIEPVARTAAAASEAGAIGVIGTRGTVRSGCYPKALEALRPGVTVHQTACPLFVPLAEEGWLTGDVPRQVAREYLRSLADTDVDTLILGCTHYPILRQTIAEVLQEVISQPVTLYDSATSTARDLREGLSQHDLLRPERSGRELRFLLTDVPDGFKPTAERFFGSHISEFEHVNIPVGD</sequence>
<dbReference type="InterPro" id="IPR033134">
    <property type="entry name" value="Asp/Glu_racemase_AS_2"/>
</dbReference>
<dbReference type="HAMAP" id="MF_00258">
    <property type="entry name" value="Glu_racemase"/>
    <property type="match status" value="1"/>
</dbReference>
<protein>
    <recommendedName>
        <fullName evidence="7 8">Glutamate racemase</fullName>
        <ecNumber evidence="2 8">5.1.1.3</ecNumber>
    </recommendedName>
</protein>
<dbReference type="PROSITE" id="PS00923">
    <property type="entry name" value="ASP_GLU_RACEMASE_1"/>
    <property type="match status" value="1"/>
</dbReference>
<dbReference type="Pfam" id="PF01177">
    <property type="entry name" value="Asp_Glu_race"/>
    <property type="match status" value="1"/>
</dbReference>
<evidence type="ECO:0000256" key="8">
    <source>
        <dbReference type="HAMAP-Rule" id="MF_00258"/>
    </source>
</evidence>
<comment type="pathway">
    <text evidence="8">Cell wall biogenesis; peptidoglycan biosynthesis.</text>
</comment>
<feature type="binding site" evidence="8">
    <location>
        <begin position="16"/>
        <end position="17"/>
    </location>
    <ligand>
        <name>substrate</name>
    </ligand>
</feature>
<comment type="similarity">
    <text evidence="8">Belongs to the aspartate/glutamate racemases family.</text>
</comment>
<evidence type="ECO:0000256" key="3">
    <source>
        <dbReference type="ARBA" id="ARBA00022960"/>
    </source>
</evidence>
<feature type="binding site" evidence="8">
    <location>
        <begin position="191"/>
        <end position="192"/>
    </location>
    <ligand>
        <name>substrate</name>
    </ligand>
</feature>
<evidence type="ECO:0000256" key="1">
    <source>
        <dbReference type="ARBA" id="ARBA00001602"/>
    </source>
</evidence>
<dbReference type="GO" id="GO:0008881">
    <property type="term" value="F:glutamate racemase activity"/>
    <property type="evidence" value="ECO:0007669"/>
    <property type="project" value="UniProtKB-UniRule"/>
</dbReference>
<organism evidence="9 10">
    <name type="scientific">Persicimonas caeni</name>
    <dbReference type="NCBI Taxonomy" id="2292766"/>
    <lineage>
        <taxon>Bacteria</taxon>
        <taxon>Deltaproteobacteria</taxon>
        <taxon>Bradymonadales</taxon>
        <taxon>Bradymonadaceae</taxon>
        <taxon>Persicimonas</taxon>
    </lineage>
</organism>
<dbReference type="AlphaFoldDB" id="A0A4Y6PYB6"/>
<dbReference type="InterPro" id="IPR001920">
    <property type="entry name" value="Asp/Glu_race"/>
</dbReference>
<evidence type="ECO:0000256" key="2">
    <source>
        <dbReference type="ARBA" id="ARBA00013090"/>
    </source>
</evidence>
<evidence type="ECO:0000256" key="7">
    <source>
        <dbReference type="ARBA" id="ARBA00070053"/>
    </source>
</evidence>
<comment type="function">
    <text evidence="8">Provides the (R)-glutamate required for cell wall biosynthesis.</text>
</comment>
<dbReference type="PROSITE" id="PS00924">
    <property type="entry name" value="ASP_GLU_RACEMASE_2"/>
    <property type="match status" value="1"/>
</dbReference>
<dbReference type="SUPFAM" id="SSF53681">
    <property type="entry name" value="Aspartate/glutamate racemase"/>
    <property type="match status" value="2"/>
</dbReference>
<dbReference type="GO" id="GO:0009252">
    <property type="term" value="P:peptidoglycan biosynthetic process"/>
    <property type="evidence" value="ECO:0007669"/>
    <property type="project" value="UniProtKB-UniRule"/>
</dbReference>
<dbReference type="Gene3D" id="3.40.50.1860">
    <property type="match status" value="2"/>
</dbReference>
<dbReference type="EMBL" id="CP041186">
    <property type="protein sequence ID" value="QDG53149.1"/>
    <property type="molecule type" value="Genomic_DNA"/>
</dbReference>
<evidence type="ECO:0000256" key="4">
    <source>
        <dbReference type="ARBA" id="ARBA00022984"/>
    </source>
</evidence>
<keyword evidence="6 8" id="KW-0961">Cell wall biogenesis/degradation</keyword>
<dbReference type="EC" id="5.1.1.3" evidence="2 8"/>
<dbReference type="OrthoDB" id="9801055at2"/>
<dbReference type="NCBIfam" id="TIGR00067">
    <property type="entry name" value="glut_race"/>
    <property type="match status" value="1"/>
</dbReference>
<dbReference type="InterPro" id="IPR004391">
    <property type="entry name" value="Glu_race"/>
</dbReference>
<dbReference type="GO" id="GO:0071555">
    <property type="term" value="P:cell wall organization"/>
    <property type="evidence" value="ECO:0007669"/>
    <property type="project" value="UniProtKB-KW"/>
</dbReference>
<dbReference type="PANTHER" id="PTHR21198">
    <property type="entry name" value="GLUTAMATE RACEMASE"/>
    <property type="match status" value="1"/>
</dbReference>
<keyword evidence="3 8" id="KW-0133">Cell shape</keyword>
<accession>A0A5B8Y9S7</accession>
<feature type="binding site" evidence="8">
    <location>
        <begin position="48"/>
        <end position="49"/>
    </location>
    <ligand>
        <name>substrate</name>
    </ligand>
</feature>
<proteinExistence type="inferred from homology"/>
<feature type="active site" description="Proton donor/acceptor" evidence="8">
    <location>
        <position position="79"/>
    </location>
</feature>
<keyword evidence="4 8" id="KW-0573">Peptidoglycan synthesis</keyword>